<comment type="function">
    <text evidence="2">The glycine cleavage system catalyzes the degradation of glycine. The P protein binds the alpha-amino group of glycine through its pyridoxal phosphate cofactor; CO(2) is released and the remaining methylamine moiety is then transferred to the lipoamide cofactor of the H protein.</text>
</comment>
<evidence type="ECO:0000256" key="3">
    <source>
        <dbReference type="ARBA" id="ARBA00012134"/>
    </source>
</evidence>
<keyword evidence="5" id="KW-0560">Oxidoreductase</keyword>
<proteinExistence type="predicted"/>
<evidence type="ECO:0000256" key="2">
    <source>
        <dbReference type="ARBA" id="ARBA00003788"/>
    </source>
</evidence>
<dbReference type="GO" id="GO:0005960">
    <property type="term" value="C:glycine cleavage complex"/>
    <property type="evidence" value="ECO:0007669"/>
    <property type="project" value="TreeGrafter"/>
</dbReference>
<dbReference type="Proteomes" id="UP000019678">
    <property type="component" value="Unassembled WGS sequence"/>
</dbReference>
<evidence type="ECO:0000259" key="8">
    <source>
        <dbReference type="Pfam" id="PF02347"/>
    </source>
</evidence>
<organism evidence="10 11">
    <name type="scientific">Chondromyces apiculatus DSM 436</name>
    <dbReference type="NCBI Taxonomy" id="1192034"/>
    <lineage>
        <taxon>Bacteria</taxon>
        <taxon>Pseudomonadati</taxon>
        <taxon>Myxococcota</taxon>
        <taxon>Polyangia</taxon>
        <taxon>Polyangiales</taxon>
        <taxon>Polyangiaceae</taxon>
        <taxon>Chondromyces</taxon>
    </lineage>
</organism>
<dbReference type="EMBL" id="ASRX01000019">
    <property type="protein sequence ID" value="EYF05917.1"/>
    <property type="molecule type" value="Genomic_DNA"/>
</dbReference>
<evidence type="ECO:0000256" key="6">
    <source>
        <dbReference type="ARBA" id="ARBA00049026"/>
    </source>
</evidence>
<evidence type="ECO:0000256" key="4">
    <source>
        <dbReference type="ARBA" id="ARBA00022898"/>
    </source>
</evidence>
<reference evidence="10 11" key="1">
    <citation type="submission" date="2013-05" db="EMBL/GenBank/DDBJ databases">
        <title>Genome assembly of Chondromyces apiculatus DSM 436.</title>
        <authorList>
            <person name="Sharma G."/>
            <person name="Khatri I."/>
            <person name="Kaur C."/>
            <person name="Mayilraj S."/>
            <person name="Subramanian S."/>
        </authorList>
    </citation>
    <scope>NUCLEOTIDE SEQUENCE [LARGE SCALE GENOMIC DNA]</scope>
    <source>
        <strain evidence="10 11">DSM 436</strain>
    </source>
</reference>
<comment type="caution">
    <text evidence="10">The sequence shown here is derived from an EMBL/GenBank/DDBJ whole genome shotgun (WGS) entry which is preliminary data.</text>
</comment>
<comment type="cofactor">
    <cofactor evidence="1">
        <name>pyridoxal 5'-phosphate</name>
        <dbReference type="ChEBI" id="CHEBI:597326"/>
    </cofactor>
</comment>
<dbReference type="GO" id="GO:0005829">
    <property type="term" value="C:cytosol"/>
    <property type="evidence" value="ECO:0007669"/>
    <property type="project" value="TreeGrafter"/>
</dbReference>
<dbReference type="GO" id="GO:0019464">
    <property type="term" value="P:glycine decarboxylation via glycine cleavage system"/>
    <property type="evidence" value="ECO:0007669"/>
    <property type="project" value="TreeGrafter"/>
</dbReference>
<dbReference type="SUPFAM" id="SSF53383">
    <property type="entry name" value="PLP-dependent transferases"/>
    <property type="match status" value="1"/>
</dbReference>
<sequence length="499" mass="54614">MMSEPQPRGIKFREPPVFERGAPGRSGASLPPLDVPEVDPAVLFGALARKDAADLPEVSEPEAYRHYLRLSQWNFCIDSQLFPLGSCTMKYNPKVNEWAARIPAFANLHPMTPEELCQGSLEVMWRLQEALCEVSGMDGCSLQPSAGAQGELCGLMMMRAFHEAKGRSPKKVFIPESAHGTNAASCSLNGLVAVKIEKNADGITHPEQVLAAIEREGSDGDVCGLMITNPNTLGAYETFLPAICKLIHDKGGLVYGDGANTNAIMGRARPGDVGMDVIHINLHKTFTTPHGGGGPGSGPVCFKEHLEPFQPSPVLIRRPQGGYGWDYNRPQSLGRLRAFTGNFGMFIRAYAYIREMGGEGLSMASTLAVLNARYLWAKLKDHYLAPVPQPCMHEVVLSDSQLERETGVKTLDVAKRLLDYGFHAPTVYFPLVVPGALMIEPTETETRETLDEFVAAMVAIAKEARETPELVKQAPHNTVVGRLDEARAARQPRLRWTRS</sequence>
<accession>A0A017TAH6</accession>
<dbReference type="InterPro" id="IPR015421">
    <property type="entry name" value="PyrdxlP-dep_Trfase_major"/>
</dbReference>
<dbReference type="FunFam" id="3.40.640.10:FF:000224">
    <property type="entry name" value="Probable glycine dehydrogenase (decarboxylating) subunit 2"/>
    <property type="match status" value="1"/>
</dbReference>
<keyword evidence="11" id="KW-1185">Reference proteome</keyword>
<evidence type="ECO:0000256" key="7">
    <source>
        <dbReference type="SAM" id="MobiDB-lite"/>
    </source>
</evidence>
<dbReference type="Pfam" id="PF21478">
    <property type="entry name" value="GcvP2_C"/>
    <property type="match status" value="1"/>
</dbReference>
<keyword evidence="4" id="KW-0663">Pyridoxal phosphate</keyword>
<dbReference type="FunFam" id="3.90.1150.10:FF:000014">
    <property type="entry name" value="Probable glycine dehydrogenase (decarboxylating) subunit 2"/>
    <property type="match status" value="1"/>
</dbReference>
<dbReference type="EC" id="1.4.4.2" evidence="3"/>
<dbReference type="STRING" id="1192034.CAP_2376"/>
<feature type="domain" description="Glycine dehydrogenase C-terminal" evidence="9">
    <location>
        <begin position="364"/>
        <end position="469"/>
    </location>
</feature>
<dbReference type="Gene3D" id="3.40.640.10">
    <property type="entry name" value="Type I PLP-dependent aspartate aminotransferase-like (Major domain)"/>
    <property type="match status" value="1"/>
</dbReference>
<dbReference type="Gene3D" id="6.20.440.10">
    <property type="match status" value="1"/>
</dbReference>
<dbReference type="eggNOG" id="COG1003">
    <property type="taxonomic scope" value="Bacteria"/>
</dbReference>
<evidence type="ECO:0000313" key="11">
    <source>
        <dbReference type="Proteomes" id="UP000019678"/>
    </source>
</evidence>
<dbReference type="InterPro" id="IPR049315">
    <property type="entry name" value="GDC-P_N"/>
</dbReference>
<dbReference type="InterPro" id="IPR049316">
    <property type="entry name" value="GDC-P_C"/>
</dbReference>
<dbReference type="PANTHER" id="PTHR11773:SF1">
    <property type="entry name" value="GLYCINE DEHYDROGENASE (DECARBOXYLATING), MITOCHONDRIAL"/>
    <property type="match status" value="1"/>
</dbReference>
<dbReference type="Pfam" id="PF02347">
    <property type="entry name" value="GDC-P"/>
    <property type="match status" value="1"/>
</dbReference>
<dbReference type="InterPro" id="IPR015424">
    <property type="entry name" value="PyrdxlP-dep_Trfase"/>
</dbReference>
<dbReference type="PANTHER" id="PTHR11773">
    <property type="entry name" value="GLYCINE DEHYDROGENASE, DECARBOXYLATING"/>
    <property type="match status" value="1"/>
</dbReference>
<dbReference type="GO" id="GO:0016594">
    <property type="term" value="F:glycine binding"/>
    <property type="evidence" value="ECO:0007669"/>
    <property type="project" value="TreeGrafter"/>
</dbReference>
<name>A0A017TAH6_9BACT</name>
<comment type="catalytic activity">
    <reaction evidence="6">
        <text>N(6)-[(R)-lipoyl]-L-lysyl-[glycine-cleavage complex H protein] + glycine + H(+) = N(6)-[(R)-S(8)-aminomethyldihydrolipoyl]-L-lysyl-[glycine-cleavage complex H protein] + CO2</text>
        <dbReference type="Rhea" id="RHEA:24304"/>
        <dbReference type="Rhea" id="RHEA-COMP:10494"/>
        <dbReference type="Rhea" id="RHEA-COMP:10495"/>
        <dbReference type="ChEBI" id="CHEBI:15378"/>
        <dbReference type="ChEBI" id="CHEBI:16526"/>
        <dbReference type="ChEBI" id="CHEBI:57305"/>
        <dbReference type="ChEBI" id="CHEBI:83099"/>
        <dbReference type="ChEBI" id="CHEBI:83143"/>
        <dbReference type="EC" id="1.4.4.2"/>
    </reaction>
</comment>
<evidence type="ECO:0000256" key="5">
    <source>
        <dbReference type="ARBA" id="ARBA00023002"/>
    </source>
</evidence>
<feature type="domain" description="Glycine cleavage system P-protein N-terminal" evidence="8">
    <location>
        <begin position="114"/>
        <end position="306"/>
    </location>
</feature>
<dbReference type="AlphaFoldDB" id="A0A017TAH6"/>
<dbReference type="InterPro" id="IPR015422">
    <property type="entry name" value="PyrdxlP-dep_Trfase_small"/>
</dbReference>
<dbReference type="Gene3D" id="3.90.1150.10">
    <property type="entry name" value="Aspartate Aminotransferase, domain 1"/>
    <property type="match status" value="1"/>
</dbReference>
<dbReference type="GO" id="GO:0030170">
    <property type="term" value="F:pyridoxal phosphate binding"/>
    <property type="evidence" value="ECO:0007669"/>
    <property type="project" value="TreeGrafter"/>
</dbReference>
<dbReference type="InterPro" id="IPR020581">
    <property type="entry name" value="GDC_P"/>
</dbReference>
<evidence type="ECO:0000259" key="9">
    <source>
        <dbReference type="Pfam" id="PF21478"/>
    </source>
</evidence>
<dbReference type="NCBIfam" id="NF003346">
    <property type="entry name" value="PRK04366.1"/>
    <property type="match status" value="1"/>
</dbReference>
<protein>
    <recommendedName>
        <fullName evidence="3">glycine dehydrogenase (aminomethyl-transferring)</fullName>
        <ecNumber evidence="3">1.4.4.2</ecNumber>
    </recommendedName>
</protein>
<dbReference type="GO" id="GO:0004375">
    <property type="term" value="F:glycine dehydrogenase (decarboxylating) activity"/>
    <property type="evidence" value="ECO:0007669"/>
    <property type="project" value="UniProtKB-EC"/>
</dbReference>
<evidence type="ECO:0000313" key="10">
    <source>
        <dbReference type="EMBL" id="EYF05917.1"/>
    </source>
</evidence>
<evidence type="ECO:0000256" key="1">
    <source>
        <dbReference type="ARBA" id="ARBA00001933"/>
    </source>
</evidence>
<gene>
    <name evidence="10" type="ORF">CAP_2376</name>
</gene>
<feature type="region of interest" description="Disordered" evidence="7">
    <location>
        <begin position="1"/>
        <end position="31"/>
    </location>
</feature>